<name>A0A917YVD6_9ALTE</name>
<sequence>MIMPGKADLLRTIAVYTGFSNSHPAGDGGVGIKQVPAVSGQHFNQTDSVIAFTGIKGRRHQNGFHSCTMAPGNGMAL</sequence>
<organism evidence="1 2">
    <name type="scientific">Bowmanella pacifica</name>
    <dbReference type="NCBI Taxonomy" id="502051"/>
    <lineage>
        <taxon>Bacteria</taxon>
        <taxon>Pseudomonadati</taxon>
        <taxon>Pseudomonadota</taxon>
        <taxon>Gammaproteobacteria</taxon>
        <taxon>Alteromonadales</taxon>
        <taxon>Alteromonadaceae</taxon>
        <taxon>Bowmanella</taxon>
    </lineage>
</organism>
<protein>
    <submittedName>
        <fullName evidence="1">Uncharacterized protein</fullName>
    </submittedName>
</protein>
<reference evidence="1" key="2">
    <citation type="submission" date="2020-09" db="EMBL/GenBank/DDBJ databases">
        <authorList>
            <person name="Sun Q."/>
            <person name="Zhou Y."/>
        </authorList>
    </citation>
    <scope>NUCLEOTIDE SEQUENCE</scope>
    <source>
        <strain evidence="1">CGMCC 1.7086</strain>
    </source>
</reference>
<dbReference type="EMBL" id="BMLS01000002">
    <property type="protein sequence ID" value="GGO67743.1"/>
    <property type="molecule type" value="Genomic_DNA"/>
</dbReference>
<gene>
    <name evidence="1" type="ORF">GCM10010982_14960</name>
</gene>
<accession>A0A917YVD6</accession>
<keyword evidence="2" id="KW-1185">Reference proteome</keyword>
<evidence type="ECO:0000313" key="2">
    <source>
        <dbReference type="Proteomes" id="UP000606935"/>
    </source>
</evidence>
<reference evidence="1" key="1">
    <citation type="journal article" date="2014" name="Int. J. Syst. Evol. Microbiol.">
        <title>Complete genome sequence of Corynebacterium casei LMG S-19264T (=DSM 44701T), isolated from a smear-ripened cheese.</title>
        <authorList>
            <consortium name="US DOE Joint Genome Institute (JGI-PGF)"/>
            <person name="Walter F."/>
            <person name="Albersmeier A."/>
            <person name="Kalinowski J."/>
            <person name="Ruckert C."/>
        </authorList>
    </citation>
    <scope>NUCLEOTIDE SEQUENCE</scope>
    <source>
        <strain evidence="1">CGMCC 1.7086</strain>
    </source>
</reference>
<dbReference type="AlphaFoldDB" id="A0A917YVD6"/>
<proteinExistence type="predicted"/>
<comment type="caution">
    <text evidence="1">The sequence shown here is derived from an EMBL/GenBank/DDBJ whole genome shotgun (WGS) entry which is preliminary data.</text>
</comment>
<dbReference type="Proteomes" id="UP000606935">
    <property type="component" value="Unassembled WGS sequence"/>
</dbReference>
<evidence type="ECO:0000313" key="1">
    <source>
        <dbReference type="EMBL" id="GGO67743.1"/>
    </source>
</evidence>